<proteinExistence type="predicted"/>
<sequence>MRERNLRYGFSVVPCVFQFFLFVLAYLMNIWFIKVAS</sequence>
<protein>
    <submittedName>
        <fullName evidence="2">Uncharacterized protein</fullName>
    </submittedName>
</protein>
<dbReference type="EMBL" id="GGEC01074896">
    <property type="protein sequence ID" value="MBX55380.1"/>
    <property type="molecule type" value="Transcribed_RNA"/>
</dbReference>
<evidence type="ECO:0000313" key="2">
    <source>
        <dbReference type="EMBL" id="MBX55380.1"/>
    </source>
</evidence>
<reference evidence="2" key="1">
    <citation type="submission" date="2018-02" db="EMBL/GenBank/DDBJ databases">
        <title>Rhizophora mucronata_Transcriptome.</title>
        <authorList>
            <person name="Meera S.P."/>
            <person name="Sreeshan A."/>
            <person name="Augustine A."/>
        </authorList>
    </citation>
    <scope>NUCLEOTIDE SEQUENCE</scope>
    <source>
        <tissue evidence="2">Leaf</tissue>
    </source>
</reference>
<organism evidence="2">
    <name type="scientific">Rhizophora mucronata</name>
    <name type="common">Asiatic mangrove</name>
    <dbReference type="NCBI Taxonomy" id="61149"/>
    <lineage>
        <taxon>Eukaryota</taxon>
        <taxon>Viridiplantae</taxon>
        <taxon>Streptophyta</taxon>
        <taxon>Embryophyta</taxon>
        <taxon>Tracheophyta</taxon>
        <taxon>Spermatophyta</taxon>
        <taxon>Magnoliopsida</taxon>
        <taxon>eudicotyledons</taxon>
        <taxon>Gunneridae</taxon>
        <taxon>Pentapetalae</taxon>
        <taxon>rosids</taxon>
        <taxon>fabids</taxon>
        <taxon>Malpighiales</taxon>
        <taxon>Rhizophoraceae</taxon>
        <taxon>Rhizophora</taxon>
    </lineage>
</organism>
<accession>A0A2P2PKW2</accession>
<name>A0A2P2PKW2_RHIMU</name>
<evidence type="ECO:0000256" key="1">
    <source>
        <dbReference type="SAM" id="Phobius"/>
    </source>
</evidence>
<keyword evidence="1" id="KW-0812">Transmembrane</keyword>
<keyword evidence="1" id="KW-1133">Transmembrane helix</keyword>
<dbReference type="AlphaFoldDB" id="A0A2P2PKW2"/>
<feature type="transmembrane region" description="Helical" evidence="1">
    <location>
        <begin position="12"/>
        <end position="33"/>
    </location>
</feature>
<keyword evidence="1" id="KW-0472">Membrane</keyword>